<evidence type="ECO:0000256" key="2">
    <source>
        <dbReference type="ARBA" id="ARBA00022448"/>
    </source>
</evidence>
<evidence type="ECO:0000256" key="6">
    <source>
        <dbReference type="ARBA" id="ARBA00023136"/>
    </source>
</evidence>
<evidence type="ECO:0000256" key="3">
    <source>
        <dbReference type="ARBA" id="ARBA00022475"/>
    </source>
</evidence>
<name>A0A1H6CUF3_9HYPH</name>
<keyword evidence="2 7" id="KW-0813">Transport</keyword>
<comment type="subcellular location">
    <subcellularLocation>
        <location evidence="1 7">Cell membrane</location>
        <topology evidence="1 7">Multi-pass membrane protein</topology>
    </subcellularLocation>
</comment>
<dbReference type="InterPro" id="IPR035906">
    <property type="entry name" value="MetI-like_sf"/>
</dbReference>
<comment type="similarity">
    <text evidence="7">Belongs to the binding-protein-dependent transport system permease family.</text>
</comment>
<feature type="transmembrane region" description="Helical" evidence="7">
    <location>
        <begin position="135"/>
        <end position="157"/>
    </location>
</feature>
<dbReference type="PROSITE" id="PS50928">
    <property type="entry name" value="ABC_TM1"/>
    <property type="match status" value="1"/>
</dbReference>
<dbReference type="InterPro" id="IPR045621">
    <property type="entry name" value="BPD_transp_1_N"/>
</dbReference>
<keyword evidence="4 7" id="KW-0812">Transmembrane</keyword>
<dbReference type="Gene3D" id="1.10.3720.10">
    <property type="entry name" value="MetI-like"/>
    <property type="match status" value="1"/>
</dbReference>
<dbReference type="OrthoDB" id="9805855at2"/>
<dbReference type="InterPro" id="IPR000515">
    <property type="entry name" value="MetI-like"/>
</dbReference>
<dbReference type="GO" id="GO:0005886">
    <property type="term" value="C:plasma membrane"/>
    <property type="evidence" value="ECO:0007669"/>
    <property type="project" value="UniProtKB-SubCell"/>
</dbReference>
<evidence type="ECO:0000256" key="7">
    <source>
        <dbReference type="RuleBase" id="RU363032"/>
    </source>
</evidence>
<feature type="transmembrane region" description="Helical" evidence="7">
    <location>
        <begin position="172"/>
        <end position="192"/>
    </location>
</feature>
<keyword evidence="6 7" id="KW-0472">Membrane</keyword>
<evidence type="ECO:0000256" key="4">
    <source>
        <dbReference type="ARBA" id="ARBA00022692"/>
    </source>
</evidence>
<feature type="transmembrane region" description="Helical" evidence="7">
    <location>
        <begin position="227"/>
        <end position="253"/>
    </location>
</feature>
<evidence type="ECO:0000313" key="10">
    <source>
        <dbReference type="Proteomes" id="UP000236743"/>
    </source>
</evidence>
<feature type="transmembrane region" description="Helical" evidence="7">
    <location>
        <begin position="99"/>
        <end position="123"/>
    </location>
</feature>
<dbReference type="RefSeq" id="WP_103874991.1">
    <property type="nucleotide sequence ID" value="NZ_FNUY01000012.1"/>
</dbReference>
<reference evidence="9 10" key="1">
    <citation type="submission" date="2016-10" db="EMBL/GenBank/DDBJ databases">
        <authorList>
            <person name="de Groot N.N."/>
        </authorList>
    </citation>
    <scope>NUCLEOTIDE SEQUENCE [LARGE SCALE GENOMIC DNA]</scope>
    <source>
        <strain evidence="9 10">DSM 26656</strain>
    </source>
</reference>
<evidence type="ECO:0000256" key="1">
    <source>
        <dbReference type="ARBA" id="ARBA00004651"/>
    </source>
</evidence>
<feature type="domain" description="ABC transmembrane type-1" evidence="8">
    <location>
        <begin position="95"/>
        <end position="292"/>
    </location>
</feature>
<keyword evidence="5 7" id="KW-1133">Transmembrane helix</keyword>
<organism evidence="9 10">
    <name type="scientific">Bosea lathyri</name>
    <dbReference type="NCBI Taxonomy" id="1036778"/>
    <lineage>
        <taxon>Bacteria</taxon>
        <taxon>Pseudomonadati</taxon>
        <taxon>Pseudomonadota</taxon>
        <taxon>Alphaproteobacteria</taxon>
        <taxon>Hyphomicrobiales</taxon>
        <taxon>Boseaceae</taxon>
        <taxon>Bosea</taxon>
    </lineage>
</organism>
<accession>A0A1H6CUF3</accession>
<dbReference type="GO" id="GO:0071916">
    <property type="term" value="F:dipeptide transmembrane transporter activity"/>
    <property type="evidence" value="ECO:0007669"/>
    <property type="project" value="TreeGrafter"/>
</dbReference>
<dbReference type="AlphaFoldDB" id="A0A1H6CUF3"/>
<feature type="transmembrane region" description="Helical" evidence="7">
    <location>
        <begin position="9"/>
        <end position="30"/>
    </location>
</feature>
<keyword evidence="3" id="KW-1003">Cell membrane</keyword>
<evidence type="ECO:0000256" key="5">
    <source>
        <dbReference type="ARBA" id="ARBA00022989"/>
    </source>
</evidence>
<dbReference type="EMBL" id="FNUY01000012">
    <property type="protein sequence ID" value="SEG76594.1"/>
    <property type="molecule type" value="Genomic_DNA"/>
</dbReference>
<protein>
    <submittedName>
        <fullName evidence="9">Peptide/nickel transport system permease protein</fullName>
    </submittedName>
</protein>
<dbReference type="SUPFAM" id="SSF161098">
    <property type="entry name" value="MetI-like"/>
    <property type="match status" value="1"/>
</dbReference>
<dbReference type="PANTHER" id="PTHR43163">
    <property type="entry name" value="DIPEPTIDE TRANSPORT SYSTEM PERMEASE PROTEIN DPPB-RELATED"/>
    <property type="match status" value="1"/>
</dbReference>
<dbReference type="Pfam" id="PF19300">
    <property type="entry name" value="BPD_transp_1_N"/>
    <property type="match status" value="1"/>
</dbReference>
<proteinExistence type="inferred from homology"/>
<dbReference type="CDD" id="cd06261">
    <property type="entry name" value="TM_PBP2"/>
    <property type="match status" value="1"/>
</dbReference>
<dbReference type="Proteomes" id="UP000236743">
    <property type="component" value="Unassembled WGS sequence"/>
</dbReference>
<evidence type="ECO:0000313" key="9">
    <source>
        <dbReference type="EMBL" id="SEG76594.1"/>
    </source>
</evidence>
<sequence length="310" mass="33889">MLPFAIRRLVLLVPVFLAVSLVIFMIIHLVPGDPLEHVIQVGSSPEQQAQMIARYGLDQPLIAQYWRWLGKVMSGDLGDAIVMRQQVSRLIAENMPHSLALGGSALLFSTIVGIVVGVLAASFRESWFDRAAMGAILLGSTLPSFWLALLMILMFAVQFEWFPVSGARSWDALVLPVLTIGIGGTALIARVTRAAMVETMSRDFVRVLHAKGVPFWRIQFRHVLQHAMMPVMAILGLRIGWILGGAVTVEYVFARPGLGSLLITALGQRDYPLVQGCLLMLAIAVMLGTLIGDLAQAALDPRLREAMATR</sequence>
<evidence type="ECO:0000259" key="8">
    <source>
        <dbReference type="PROSITE" id="PS50928"/>
    </source>
</evidence>
<dbReference type="PANTHER" id="PTHR43163:SF6">
    <property type="entry name" value="DIPEPTIDE TRANSPORT SYSTEM PERMEASE PROTEIN DPPB-RELATED"/>
    <property type="match status" value="1"/>
</dbReference>
<keyword evidence="10" id="KW-1185">Reference proteome</keyword>
<gene>
    <name evidence="9" type="ORF">SAMN04488115_112128</name>
</gene>
<dbReference type="Pfam" id="PF00528">
    <property type="entry name" value="BPD_transp_1"/>
    <property type="match status" value="1"/>
</dbReference>
<feature type="transmembrane region" description="Helical" evidence="7">
    <location>
        <begin position="273"/>
        <end position="295"/>
    </location>
</feature>